<dbReference type="AlphaFoldDB" id="A0A978UXM4"/>
<evidence type="ECO:0000313" key="2">
    <source>
        <dbReference type="EMBL" id="KAH7519740.1"/>
    </source>
</evidence>
<gene>
    <name evidence="2" type="ORF">FEM48_Zijuj08G0069300</name>
</gene>
<name>A0A978UXM4_ZIZJJ</name>
<evidence type="ECO:0000313" key="3">
    <source>
        <dbReference type="Proteomes" id="UP000813462"/>
    </source>
</evidence>
<proteinExistence type="predicted"/>
<organism evidence="2 3">
    <name type="scientific">Ziziphus jujuba var. spinosa</name>
    <dbReference type="NCBI Taxonomy" id="714518"/>
    <lineage>
        <taxon>Eukaryota</taxon>
        <taxon>Viridiplantae</taxon>
        <taxon>Streptophyta</taxon>
        <taxon>Embryophyta</taxon>
        <taxon>Tracheophyta</taxon>
        <taxon>Spermatophyta</taxon>
        <taxon>Magnoliopsida</taxon>
        <taxon>eudicotyledons</taxon>
        <taxon>Gunneridae</taxon>
        <taxon>Pentapetalae</taxon>
        <taxon>rosids</taxon>
        <taxon>fabids</taxon>
        <taxon>Rosales</taxon>
        <taxon>Rhamnaceae</taxon>
        <taxon>Paliureae</taxon>
        <taxon>Ziziphus</taxon>
    </lineage>
</organism>
<accession>A0A978UXM4</accession>
<dbReference type="EMBL" id="JAEACU010000008">
    <property type="protein sequence ID" value="KAH7519740.1"/>
    <property type="molecule type" value="Genomic_DNA"/>
</dbReference>
<evidence type="ECO:0000256" key="1">
    <source>
        <dbReference type="SAM" id="MobiDB-lite"/>
    </source>
</evidence>
<sequence length="104" mass="11102">MKGKKKYQDVAAAAQKAFISAAHAAAAARAAVELSTSNSQDRDDQNGSDHQGGTISEFDNSGKAQIQMDTLKLLWRQITGIVNSVLIRSILILSTISTAQKVKT</sequence>
<feature type="region of interest" description="Disordered" evidence="1">
    <location>
        <begin position="34"/>
        <end position="61"/>
    </location>
</feature>
<reference evidence="2" key="1">
    <citation type="journal article" date="2021" name="Front. Plant Sci.">
        <title>Chromosome-Scale Genome Assembly for Chinese Sour Jujube and Insights Into Its Genome Evolution and Domestication Signature.</title>
        <authorList>
            <person name="Shen L.-Y."/>
            <person name="Luo H."/>
            <person name="Wang X.-L."/>
            <person name="Wang X.-M."/>
            <person name="Qiu X.-J."/>
            <person name="Liu H."/>
            <person name="Zhou S.-S."/>
            <person name="Jia K.-H."/>
            <person name="Nie S."/>
            <person name="Bao Y.-T."/>
            <person name="Zhang R.-G."/>
            <person name="Yun Q.-Z."/>
            <person name="Chai Y.-H."/>
            <person name="Lu J.-Y."/>
            <person name="Li Y."/>
            <person name="Zhao S.-W."/>
            <person name="Mao J.-F."/>
            <person name="Jia S.-G."/>
            <person name="Mao Y.-M."/>
        </authorList>
    </citation>
    <scope>NUCLEOTIDE SEQUENCE</scope>
    <source>
        <strain evidence="2">AT0</strain>
        <tissue evidence="2">Leaf</tissue>
    </source>
</reference>
<dbReference type="Proteomes" id="UP000813462">
    <property type="component" value="Unassembled WGS sequence"/>
</dbReference>
<protein>
    <submittedName>
        <fullName evidence="2">Uncharacterized protein</fullName>
    </submittedName>
</protein>
<feature type="compositionally biased region" description="Polar residues" evidence="1">
    <location>
        <begin position="48"/>
        <end position="61"/>
    </location>
</feature>
<comment type="caution">
    <text evidence="2">The sequence shown here is derived from an EMBL/GenBank/DDBJ whole genome shotgun (WGS) entry which is preliminary data.</text>
</comment>